<dbReference type="CDD" id="cd11378">
    <property type="entry name" value="DUF296"/>
    <property type="match status" value="1"/>
</dbReference>
<proteinExistence type="predicted"/>
<dbReference type="Gene3D" id="3.30.1330.80">
    <property type="entry name" value="Hypothetical protein, similar to alpha- acetolactate decarboxylase, domain 2"/>
    <property type="match status" value="1"/>
</dbReference>
<dbReference type="PANTHER" id="PTHR34988:SF1">
    <property type="entry name" value="DNA-BINDING PROTEIN"/>
    <property type="match status" value="1"/>
</dbReference>
<sequence>MDYVEFETGKFIVSRAPHDADLVQFITDLAKEKDVKMGAFTAIGALKRAKLGFYNQESHEYQENEINHPCEIASCIGNISLKDDEPFVHAHAVLADEDGNTKAGHLSEGKVFAAEIHLQVLEGSELKRKHDGITDLSLWKIR</sequence>
<name>A0A133VJQ4_9EURY</name>
<dbReference type="PIRSF" id="PIRSF016702">
    <property type="entry name" value="DNA_bp_PD1"/>
    <property type="match status" value="1"/>
</dbReference>
<organism evidence="2 3">
    <name type="scientific">candidate division MSBL1 archaeon SCGC-AAA382K21</name>
    <dbReference type="NCBI Taxonomy" id="1698283"/>
    <lineage>
        <taxon>Archaea</taxon>
        <taxon>Methanobacteriati</taxon>
        <taxon>Methanobacteriota</taxon>
        <taxon>candidate division MSBL1</taxon>
    </lineage>
</organism>
<dbReference type="PROSITE" id="PS51742">
    <property type="entry name" value="PPC"/>
    <property type="match status" value="1"/>
</dbReference>
<accession>A0A133VJQ4</accession>
<evidence type="ECO:0000259" key="1">
    <source>
        <dbReference type="PROSITE" id="PS51742"/>
    </source>
</evidence>
<dbReference type="PANTHER" id="PTHR34988">
    <property type="entry name" value="PROTEIN, PUTATIVE-RELATED"/>
    <property type="match status" value="1"/>
</dbReference>
<dbReference type="AlphaFoldDB" id="A0A133VJQ4"/>
<dbReference type="InterPro" id="IPR025707">
    <property type="entry name" value="DNA_bp_PD1"/>
</dbReference>
<dbReference type="SUPFAM" id="SSF117856">
    <property type="entry name" value="AF0104/ALDC/Ptd012-like"/>
    <property type="match status" value="1"/>
</dbReference>
<dbReference type="InterPro" id="IPR005175">
    <property type="entry name" value="PPC_dom"/>
</dbReference>
<protein>
    <recommendedName>
        <fullName evidence="1">PPC domain-containing protein</fullName>
    </recommendedName>
</protein>
<feature type="domain" description="PPC" evidence="1">
    <location>
        <begin position="6"/>
        <end position="142"/>
    </location>
</feature>
<reference evidence="2 3" key="1">
    <citation type="journal article" date="2016" name="Sci. Rep.">
        <title>Metabolic traits of an uncultured archaeal lineage -MSBL1- from brine pools of the Red Sea.</title>
        <authorList>
            <person name="Mwirichia R."/>
            <person name="Alam I."/>
            <person name="Rashid M."/>
            <person name="Vinu M."/>
            <person name="Ba-Alawi W."/>
            <person name="Anthony Kamau A."/>
            <person name="Kamanda Ngugi D."/>
            <person name="Goker M."/>
            <person name="Klenk H.P."/>
            <person name="Bajic V."/>
            <person name="Stingl U."/>
        </authorList>
    </citation>
    <scope>NUCLEOTIDE SEQUENCE [LARGE SCALE GENOMIC DNA]</scope>
    <source>
        <strain evidence="2">SCGC-AAA382K21</strain>
    </source>
</reference>
<dbReference type="EMBL" id="LHYH01000031">
    <property type="protein sequence ID" value="KXB06660.1"/>
    <property type="molecule type" value="Genomic_DNA"/>
</dbReference>
<dbReference type="Proteomes" id="UP000070504">
    <property type="component" value="Unassembled WGS sequence"/>
</dbReference>
<comment type="caution">
    <text evidence="2">The sequence shown here is derived from an EMBL/GenBank/DDBJ whole genome shotgun (WGS) entry which is preliminary data.</text>
</comment>
<dbReference type="Pfam" id="PF03479">
    <property type="entry name" value="PCC"/>
    <property type="match status" value="1"/>
</dbReference>
<evidence type="ECO:0000313" key="2">
    <source>
        <dbReference type="EMBL" id="KXB06660.1"/>
    </source>
</evidence>
<keyword evidence="3" id="KW-1185">Reference proteome</keyword>
<evidence type="ECO:0000313" key="3">
    <source>
        <dbReference type="Proteomes" id="UP000070504"/>
    </source>
</evidence>
<gene>
    <name evidence="2" type="ORF">AKJ54_01195</name>
</gene>